<dbReference type="Proteomes" id="UP000629619">
    <property type="component" value="Unassembled WGS sequence"/>
</dbReference>
<reference evidence="2" key="1">
    <citation type="submission" date="2021-01" db="EMBL/GenBank/DDBJ databases">
        <title>Whole genome shotgun sequence of Actinoplanes siamensis NBRC 109076.</title>
        <authorList>
            <person name="Komaki H."/>
            <person name="Tamura T."/>
        </authorList>
    </citation>
    <scope>NUCLEOTIDE SEQUENCE</scope>
    <source>
        <strain evidence="2">NBRC 109076</strain>
    </source>
</reference>
<name>A0A919NBV8_9ACTN</name>
<evidence type="ECO:0000256" key="1">
    <source>
        <dbReference type="SAM" id="Phobius"/>
    </source>
</evidence>
<keyword evidence="3" id="KW-1185">Reference proteome</keyword>
<comment type="caution">
    <text evidence="2">The sequence shown here is derived from an EMBL/GenBank/DDBJ whole genome shotgun (WGS) entry which is preliminary data.</text>
</comment>
<dbReference type="AlphaFoldDB" id="A0A919NBV8"/>
<keyword evidence="1" id="KW-0812">Transmembrane</keyword>
<accession>A0A919NBV8</accession>
<keyword evidence="1" id="KW-1133">Transmembrane helix</keyword>
<evidence type="ECO:0000313" key="3">
    <source>
        <dbReference type="Proteomes" id="UP000629619"/>
    </source>
</evidence>
<keyword evidence="1" id="KW-0472">Membrane</keyword>
<protein>
    <submittedName>
        <fullName evidence="2">Uncharacterized protein</fullName>
    </submittedName>
</protein>
<evidence type="ECO:0000313" key="2">
    <source>
        <dbReference type="EMBL" id="GIF08011.1"/>
    </source>
</evidence>
<gene>
    <name evidence="2" type="ORF">Asi03nite_55490</name>
</gene>
<sequence>MVDTVSAGTGVPLMMIVLVALIGLVVALGLAFWPRPERVHGPRHADHPAPAAPARLPDSLEGVLTAQLLTGEISRSQYLRALERIAARDERRHPMSVPRDYRP</sequence>
<feature type="transmembrane region" description="Helical" evidence="1">
    <location>
        <begin position="12"/>
        <end position="33"/>
    </location>
</feature>
<organism evidence="2 3">
    <name type="scientific">Actinoplanes siamensis</name>
    <dbReference type="NCBI Taxonomy" id="1223317"/>
    <lineage>
        <taxon>Bacteria</taxon>
        <taxon>Bacillati</taxon>
        <taxon>Actinomycetota</taxon>
        <taxon>Actinomycetes</taxon>
        <taxon>Micromonosporales</taxon>
        <taxon>Micromonosporaceae</taxon>
        <taxon>Actinoplanes</taxon>
    </lineage>
</organism>
<proteinExistence type="predicted"/>
<dbReference type="EMBL" id="BOMW01000057">
    <property type="protein sequence ID" value="GIF08011.1"/>
    <property type="molecule type" value="Genomic_DNA"/>
</dbReference>